<sequence>SRRPWVICSAPVVCSRPNLRSRAPSFRSQLPTEPCKDSKFGTIHHVSVNCVRNDWYNCRSISRVLLPSSIHNVLYLTTVSVQTGRLEKSRRLGYYNWGDRRHWQGICSRVGS</sequence>
<protein>
    <submittedName>
        <fullName evidence="1">Very-long-chain 3-oxoacyl-CoA reductase 1</fullName>
    </submittedName>
</protein>
<reference evidence="1" key="1">
    <citation type="submission" date="2016-01" db="EMBL/GenBank/DDBJ databases">
        <title>Reference transcriptome for the parasite Schistocephalus solidus: insights into the molecular evolution of parasitism.</title>
        <authorList>
            <person name="Hebert F.O."/>
            <person name="Grambauer S."/>
            <person name="Barber I."/>
            <person name="Landry C.R."/>
            <person name="Aubin-Horth N."/>
        </authorList>
    </citation>
    <scope>NUCLEOTIDE SEQUENCE</scope>
</reference>
<accession>A0A0X3Q1A8</accession>
<evidence type="ECO:0000313" key="1">
    <source>
        <dbReference type="EMBL" id="JAP53326.1"/>
    </source>
</evidence>
<proteinExistence type="predicted"/>
<dbReference type="EMBL" id="GEEE01009899">
    <property type="protein sequence ID" value="JAP53326.1"/>
    <property type="molecule type" value="Transcribed_RNA"/>
</dbReference>
<name>A0A0X3Q1A8_SCHSO</name>
<gene>
    <name evidence="1" type="primary">KCR1</name>
    <name evidence="1" type="ORF">TR156681</name>
</gene>
<organism evidence="1">
    <name type="scientific">Schistocephalus solidus</name>
    <name type="common">Tapeworm</name>
    <dbReference type="NCBI Taxonomy" id="70667"/>
    <lineage>
        <taxon>Eukaryota</taxon>
        <taxon>Metazoa</taxon>
        <taxon>Spiralia</taxon>
        <taxon>Lophotrochozoa</taxon>
        <taxon>Platyhelminthes</taxon>
        <taxon>Cestoda</taxon>
        <taxon>Eucestoda</taxon>
        <taxon>Diphyllobothriidea</taxon>
        <taxon>Diphyllobothriidae</taxon>
        <taxon>Schistocephalus</taxon>
    </lineage>
</organism>
<feature type="non-terminal residue" evidence="1">
    <location>
        <position position="1"/>
    </location>
</feature>
<dbReference type="AlphaFoldDB" id="A0A0X3Q1A8"/>